<evidence type="ECO:0000313" key="2">
    <source>
        <dbReference type="Proteomes" id="UP001163324"/>
    </source>
</evidence>
<dbReference type="Proteomes" id="UP001163324">
    <property type="component" value="Chromosome 3"/>
</dbReference>
<name>A0ACC0V8L9_9HYPO</name>
<comment type="caution">
    <text evidence="1">The sequence shown here is derived from an EMBL/GenBank/DDBJ whole genome shotgun (WGS) entry which is preliminary data.</text>
</comment>
<organism evidence="1 2">
    <name type="scientific">Trichothecium roseum</name>
    <dbReference type="NCBI Taxonomy" id="47278"/>
    <lineage>
        <taxon>Eukaryota</taxon>
        <taxon>Fungi</taxon>
        <taxon>Dikarya</taxon>
        <taxon>Ascomycota</taxon>
        <taxon>Pezizomycotina</taxon>
        <taxon>Sordariomycetes</taxon>
        <taxon>Hypocreomycetidae</taxon>
        <taxon>Hypocreales</taxon>
        <taxon>Hypocreales incertae sedis</taxon>
        <taxon>Trichothecium</taxon>
    </lineage>
</organism>
<evidence type="ECO:0000313" key="1">
    <source>
        <dbReference type="EMBL" id="KAI9901822.1"/>
    </source>
</evidence>
<dbReference type="EMBL" id="CM047942">
    <property type="protein sequence ID" value="KAI9901822.1"/>
    <property type="molecule type" value="Genomic_DNA"/>
</dbReference>
<keyword evidence="2" id="KW-1185">Reference proteome</keyword>
<proteinExistence type="predicted"/>
<sequence length="159" mass="17680">MASDEDYMAFLNKANRDVSGGGDGPSTAASKEFKTMEAGDRAPQVIRDATKDAFYTSDADEPFKEVSLKYEGDSLPDEFTFASLIAHWNPDNADITIMDPLDWDRKGNYAKLLDAVREASKGNDVRVYRVPKDGTRVEYWLVSRAEERIVGVKAMAVES</sequence>
<accession>A0ACC0V8L9</accession>
<gene>
    <name evidence="1" type="ORF">N3K66_003639</name>
</gene>
<reference evidence="1" key="1">
    <citation type="submission" date="2022-10" db="EMBL/GenBank/DDBJ databases">
        <title>Complete Genome of Trichothecium roseum strain YXFP-22015, a Plant Pathogen Isolated from Citrus.</title>
        <authorList>
            <person name="Wang Y."/>
            <person name="Zhu L."/>
        </authorList>
    </citation>
    <scope>NUCLEOTIDE SEQUENCE</scope>
    <source>
        <strain evidence="1">YXFP-22015</strain>
    </source>
</reference>
<protein>
    <submittedName>
        <fullName evidence="1">Uncharacterized protein</fullName>
    </submittedName>
</protein>